<name>A0A9P7S6E6_9AGAR</name>
<feature type="non-terminal residue" evidence="1">
    <location>
        <position position="105"/>
    </location>
</feature>
<dbReference type="AlphaFoldDB" id="A0A9P7S6E6"/>
<dbReference type="EMBL" id="CM032183">
    <property type="protein sequence ID" value="KAG7095128.1"/>
    <property type="molecule type" value="Genomic_DNA"/>
</dbReference>
<reference evidence="1" key="1">
    <citation type="journal article" date="2021" name="Genome Biol. Evol.">
        <title>The assembled and annotated genome of the fairy-ring fungus Marasmius oreades.</title>
        <authorList>
            <person name="Hiltunen M."/>
            <person name="Ament-Velasquez S.L."/>
            <person name="Johannesson H."/>
        </authorList>
    </citation>
    <scope>NUCLEOTIDE SEQUENCE</scope>
    <source>
        <strain evidence="1">03SP1</strain>
    </source>
</reference>
<protein>
    <submittedName>
        <fullName evidence="1">Uncharacterized protein</fullName>
    </submittedName>
</protein>
<sequence length="105" mass="11857">MNASLIHFPTLFRDTTTVQFQDGNAERLNGRTHIISSSDEGISVTYADLLRCLHHELKFGSRDRILEEILACWNKRSYHWLIPFSGRVLGSIVGGLIEKGDSTPE</sequence>
<accession>A0A9P7S6E6</accession>
<gene>
    <name evidence="1" type="ORF">E1B28_005911</name>
</gene>
<proteinExistence type="predicted"/>
<evidence type="ECO:0000313" key="2">
    <source>
        <dbReference type="Proteomes" id="UP001049176"/>
    </source>
</evidence>
<dbReference type="GeneID" id="66074987"/>
<keyword evidence="2" id="KW-1185">Reference proteome</keyword>
<dbReference type="RefSeq" id="XP_043011598.1">
    <property type="nucleotide sequence ID" value="XM_043150510.1"/>
</dbReference>
<comment type="caution">
    <text evidence="1">The sequence shown here is derived from an EMBL/GenBank/DDBJ whole genome shotgun (WGS) entry which is preliminary data.</text>
</comment>
<evidence type="ECO:0000313" key="1">
    <source>
        <dbReference type="EMBL" id="KAG7095128.1"/>
    </source>
</evidence>
<dbReference type="Proteomes" id="UP001049176">
    <property type="component" value="Chromosome 3"/>
</dbReference>
<organism evidence="1 2">
    <name type="scientific">Marasmius oreades</name>
    <name type="common">fairy-ring Marasmius</name>
    <dbReference type="NCBI Taxonomy" id="181124"/>
    <lineage>
        <taxon>Eukaryota</taxon>
        <taxon>Fungi</taxon>
        <taxon>Dikarya</taxon>
        <taxon>Basidiomycota</taxon>
        <taxon>Agaricomycotina</taxon>
        <taxon>Agaricomycetes</taxon>
        <taxon>Agaricomycetidae</taxon>
        <taxon>Agaricales</taxon>
        <taxon>Marasmiineae</taxon>
        <taxon>Marasmiaceae</taxon>
        <taxon>Marasmius</taxon>
    </lineage>
</organism>
<dbReference type="KEGG" id="more:E1B28_005911"/>